<feature type="compositionally biased region" description="Polar residues" evidence="1">
    <location>
        <begin position="184"/>
        <end position="201"/>
    </location>
</feature>
<gene>
    <name evidence="3" type="ORF">ACFOWS_05465</name>
</gene>
<sequence length="201" mass="22703">MGKRKKQAKVLRIFRKIHRTTGALLFIFFFFISITGLLLGWKKNTNGAILPESQKGTSTELVEWLSVDSLHTIACTTLHNSVSQNLSLELDRIDIRKDKGMVKFVFVDQYYEVQLDGATGDVLSVGQRKSDFLENVHDGSILDRYLGTSGIIKLIYTSIMGISLLMFTITGFWLWYGPKRMRQSGRSSQNPSQKNTMGTVS</sequence>
<dbReference type="InterPro" id="IPR005625">
    <property type="entry name" value="PepSY-ass_TM"/>
</dbReference>
<keyword evidence="2" id="KW-0472">Membrane</keyword>
<name>A0ABV8PKY6_9FLAO</name>
<feature type="transmembrane region" description="Helical" evidence="2">
    <location>
        <begin position="21"/>
        <end position="41"/>
    </location>
</feature>
<dbReference type="Pfam" id="PF03929">
    <property type="entry name" value="PepSY_TM"/>
    <property type="match status" value="1"/>
</dbReference>
<keyword evidence="4" id="KW-1185">Reference proteome</keyword>
<reference evidence="4" key="1">
    <citation type="journal article" date="2019" name="Int. J. Syst. Evol. Microbiol.">
        <title>The Global Catalogue of Microorganisms (GCM) 10K type strain sequencing project: providing services to taxonomists for standard genome sequencing and annotation.</title>
        <authorList>
            <consortium name="The Broad Institute Genomics Platform"/>
            <consortium name="The Broad Institute Genome Sequencing Center for Infectious Disease"/>
            <person name="Wu L."/>
            <person name="Ma J."/>
        </authorList>
    </citation>
    <scope>NUCLEOTIDE SEQUENCE [LARGE SCALE GENOMIC DNA]</scope>
    <source>
        <strain evidence="4">CGMCC 1.15774</strain>
    </source>
</reference>
<feature type="region of interest" description="Disordered" evidence="1">
    <location>
        <begin position="182"/>
        <end position="201"/>
    </location>
</feature>
<keyword evidence="2" id="KW-1133">Transmembrane helix</keyword>
<organism evidence="3 4">
    <name type="scientific">Flagellimonas marina</name>
    <dbReference type="NCBI Taxonomy" id="1775168"/>
    <lineage>
        <taxon>Bacteria</taxon>
        <taxon>Pseudomonadati</taxon>
        <taxon>Bacteroidota</taxon>
        <taxon>Flavobacteriia</taxon>
        <taxon>Flavobacteriales</taxon>
        <taxon>Flavobacteriaceae</taxon>
        <taxon>Flagellimonas</taxon>
    </lineage>
</organism>
<evidence type="ECO:0000313" key="4">
    <source>
        <dbReference type="Proteomes" id="UP001595841"/>
    </source>
</evidence>
<accession>A0ABV8PKY6</accession>
<keyword evidence="2" id="KW-0812">Transmembrane</keyword>
<dbReference type="RefSeq" id="WP_379762945.1">
    <property type="nucleotide sequence ID" value="NZ_JBHSCL010000004.1"/>
</dbReference>
<dbReference type="EMBL" id="JBHSCL010000004">
    <property type="protein sequence ID" value="MFC4219567.1"/>
    <property type="molecule type" value="Genomic_DNA"/>
</dbReference>
<proteinExistence type="predicted"/>
<dbReference type="Proteomes" id="UP001595841">
    <property type="component" value="Unassembled WGS sequence"/>
</dbReference>
<evidence type="ECO:0000313" key="3">
    <source>
        <dbReference type="EMBL" id="MFC4219567.1"/>
    </source>
</evidence>
<evidence type="ECO:0000256" key="2">
    <source>
        <dbReference type="SAM" id="Phobius"/>
    </source>
</evidence>
<evidence type="ECO:0000256" key="1">
    <source>
        <dbReference type="SAM" id="MobiDB-lite"/>
    </source>
</evidence>
<comment type="caution">
    <text evidence="3">The sequence shown here is derived from an EMBL/GenBank/DDBJ whole genome shotgun (WGS) entry which is preliminary data.</text>
</comment>
<feature type="transmembrane region" description="Helical" evidence="2">
    <location>
        <begin position="154"/>
        <end position="176"/>
    </location>
</feature>
<protein>
    <submittedName>
        <fullName evidence="3">PepSY domain-containing protein</fullName>
    </submittedName>
</protein>